<dbReference type="EMBL" id="NEBY01000114">
    <property type="protein sequence ID" value="PRJ64423.1"/>
    <property type="molecule type" value="Genomic_DNA"/>
</dbReference>
<dbReference type="SUPFAM" id="SSF89447">
    <property type="entry name" value="AbrB/MazE/MraZ-like"/>
    <property type="match status" value="1"/>
</dbReference>
<evidence type="ECO:0000313" key="4">
    <source>
        <dbReference type="Proteomes" id="UP000238753"/>
    </source>
</evidence>
<dbReference type="InterPro" id="IPR037914">
    <property type="entry name" value="SpoVT-AbrB_sf"/>
</dbReference>
<comment type="caution">
    <text evidence="2">The sequence shown here is derived from an EMBL/GenBank/DDBJ whole genome shotgun (WGS) entry which is preliminary data.</text>
</comment>
<protein>
    <submittedName>
        <fullName evidence="2">Antitoxin ChpS</fullName>
    </submittedName>
</protein>
<gene>
    <name evidence="2" type="primary">chpS</name>
    <name evidence="1" type="ORF">BV056_00800</name>
    <name evidence="2" type="ORF">BV102_00988</name>
</gene>
<sequence length="101" mass="11152">MLHKVTQKERDIMQATLRQQGGAAVLTVPMAILQQMGWQIGHKINLETQGESVVLTPIKRQARGRKTVAELLSNIDSQEIAALNASVSNFTQSEPTGKEVW</sequence>
<evidence type="ECO:0000313" key="1">
    <source>
        <dbReference type="EMBL" id="PRJ24465.1"/>
    </source>
</evidence>
<evidence type="ECO:0000313" key="2">
    <source>
        <dbReference type="EMBL" id="PRJ64423.1"/>
    </source>
</evidence>
<dbReference type="Proteomes" id="UP000238532">
    <property type="component" value="Unassembled WGS sequence"/>
</dbReference>
<reference evidence="3 4" key="1">
    <citation type="submission" date="2017-04" db="EMBL/GenBank/DDBJ databases">
        <title>Haemophilus influenzae in COPD genome sequencing project.</title>
        <authorList>
            <person name="Murphy T.F."/>
            <person name="Kong Y."/>
            <person name="Nadendla S."/>
            <person name="Tettelin H."/>
            <person name="Pettigrew M."/>
        </authorList>
    </citation>
    <scope>NUCLEOTIDE SEQUENCE [LARGE SCALE GENOMIC DNA]</scope>
    <source>
        <strain evidence="1 4">39P1H1</strain>
        <strain evidence="2 3">56P127H1</strain>
    </source>
</reference>
<dbReference type="EMBL" id="NEBD01000029">
    <property type="protein sequence ID" value="PRJ24465.1"/>
    <property type="molecule type" value="Genomic_DNA"/>
</dbReference>
<proteinExistence type="predicted"/>
<evidence type="ECO:0000313" key="3">
    <source>
        <dbReference type="Proteomes" id="UP000238532"/>
    </source>
</evidence>
<dbReference type="Gene3D" id="2.10.260.10">
    <property type="match status" value="1"/>
</dbReference>
<organism evidence="2 3">
    <name type="scientific">Haemophilus influenzae</name>
    <dbReference type="NCBI Taxonomy" id="727"/>
    <lineage>
        <taxon>Bacteria</taxon>
        <taxon>Pseudomonadati</taxon>
        <taxon>Pseudomonadota</taxon>
        <taxon>Gammaproteobacteria</taxon>
        <taxon>Pasteurellales</taxon>
        <taxon>Pasteurellaceae</taxon>
        <taxon>Haemophilus</taxon>
    </lineage>
</organism>
<accession>A0A2S9RRN2</accession>
<dbReference type="AlphaFoldDB" id="A0A2S9RRN2"/>
<name>A0A2S9RRN2_HAEIF</name>